<keyword evidence="2" id="KW-0408">Iron</keyword>
<dbReference type="PANTHER" id="PTHR23150:SF36">
    <property type="entry name" value="HERCYNINE OXYGENASE"/>
    <property type="match status" value="1"/>
</dbReference>
<dbReference type="InterPro" id="IPR042095">
    <property type="entry name" value="SUMF_sf"/>
</dbReference>
<keyword evidence="1" id="KW-0560">Oxidoreductase</keyword>
<evidence type="ECO:0000313" key="6">
    <source>
        <dbReference type="EMBL" id="GEJ58080.1"/>
    </source>
</evidence>
<dbReference type="SUPFAM" id="SSF109854">
    <property type="entry name" value="DinB/YfiT-like putative metalloenzymes"/>
    <property type="match status" value="1"/>
</dbReference>
<evidence type="ECO:0000256" key="3">
    <source>
        <dbReference type="ARBA" id="ARBA00037882"/>
    </source>
</evidence>
<dbReference type="Proteomes" id="UP000503640">
    <property type="component" value="Unassembled WGS sequence"/>
</dbReference>
<accession>A0A7I9VPN9</accession>
<dbReference type="Pfam" id="PF12867">
    <property type="entry name" value="DinB_2"/>
    <property type="match status" value="1"/>
</dbReference>
<dbReference type="InterPro" id="IPR005532">
    <property type="entry name" value="SUMF_dom"/>
</dbReference>
<reference evidence="7" key="1">
    <citation type="journal article" date="2020" name="Appl. Environ. Microbiol.">
        <title>Diazotrophic Anaeromyxobacter Isolates from Soils.</title>
        <authorList>
            <person name="Masuda Y."/>
            <person name="Yamanaka H."/>
            <person name="Xu Z.X."/>
            <person name="Shiratori Y."/>
            <person name="Aono T."/>
            <person name="Amachi S."/>
            <person name="Senoo K."/>
            <person name="Itoh H."/>
        </authorList>
    </citation>
    <scope>NUCLEOTIDE SEQUENCE [LARGE SCALE GENOMIC DNA]</scope>
    <source>
        <strain evidence="7">R267</strain>
    </source>
</reference>
<dbReference type="InterPro" id="IPR030809">
    <property type="entry name" value="EgtB_signatur"/>
</dbReference>
<dbReference type="InterPro" id="IPR024775">
    <property type="entry name" value="DinB-like"/>
</dbReference>
<evidence type="ECO:0000313" key="7">
    <source>
        <dbReference type="Proteomes" id="UP000503640"/>
    </source>
</evidence>
<keyword evidence="7" id="KW-1185">Reference proteome</keyword>
<organism evidence="6 7">
    <name type="scientific">Anaeromyxobacter diazotrophicus</name>
    <dbReference type="NCBI Taxonomy" id="2590199"/>
    <lineage>
        <taxon>Bacteria</taxon>
        <taxon>Pseudomonadati</taxon>
        <taxon>Myxococcota</taxon>
        <taxon>Myxococcia</taxon>
        <taxon>Myxococcales</taxon>
        <taxon>Cystobacterineae</taxon>
        <taxon>Anaeromyxobacteraceae</taxon>
        <taxon>Anaeromyxobacter</taxon>
    </lineage>
</organism>
<feature type="domain" description="DinB-like" evidence="5">
    <location>
        <begin position="2"/>
        <end position="107"/>
    </location>
</feature>
<gene>
    <name evidence="6" type="ORF">AMYX_28210</name>
</gene>
<comment type="caution">
    <text evidence="6">The sequence shown here is derived from an EMBL/GenBank/DDBJ whole genome shotgun (WGS) entry which is preliminary data.</text>
</comment>
<dbReference type="Pfam" id="PF03781">
    <property type="entry name" value="FGE-sulfatase"/>
    <property type="match status" value="2"/>
</dbReference>
<dbReference type="SUPFAM" id="SSF56436">
    <property type="entry name" value="C-type lectin-like"/>
    <property type="match status" value="1"/>
</dbReference>
<evidence type="ECO:0000259" key="4">
    <source>
        <dbReference type="Pfam" id="PF03781"/>
    </source>
</evidence>
<dbReference type="InterPro" id="IPR034660">
    <property type="entry name" value="DinB/YfiT-like"/>
</dbReference>
<dbReference type="EMBL" id="BJTG01000006">
    <property type="protein sequence ID" value="GEJ58080.1"/>
    <property type="molecule type" value="Genomic_DNA"/>
</dbReference>
<evidence type="ECO:0000259" key="5">
    <source>
        <dbReference type="Pfam" id="PF12867"/>
    </source>
</evidence>
<evidence type="ECO:0000256" key="1">
    <source>
        <dbReference type="ARBA" id="ARBA00023002"/>
    </source>
</evidence>
<dbReference type="Gene3D" id="3.90.1580.10">
    <property type="entry name" value="paralog of FGE (formylglycine-generating enzyme)"/>
    <property type="match status" value="2"/>
</dbReference>
<sequence length="363" mass="40946">MEEARRRTLQLEAAAAESELAVPRLAIVNPPLWELGHVGWFQEKWVLRHAAGRPPLRPDGDAFYDSAAVPHDARWELALPGRAETLSYLREVEREVLALVAGGAAERYFVELSVFHEDMHFEAMAFTRQTLARSAPPLPPAAAGRAGAELAGDVPVEGGTRLVGARAGDGFVFDNEKWAHPVALAPFAIARAPVSQGRFAEFVEDGGYRRRELWGEAGWRWRAAAEAAAPVYWARRDGGWARRDFDRWVPLEPDRPMVHACWYEAEAWCRWAGRRLPSEAEWEAAAGAFTWGAVWEWTASDFLPYPGFSPDPYREYSQPWFGSHKVLRGGSFATPRRLLRATFRNFYTPDRRDPWAGFRTCPT</sequence>
<dbReference type="NCBIfam" id="TIGR04373">
    <property type="entry name" value="egtB_X_signatur"/>
    <property type="match status" value="1"/>
</dbReference>
<dbReference type="AlphaFoldDB" id="A0A7I9VPN9"/>
<comment type="pathway">
    <text evidence="3">Amino-acid biosynthesis; ergothioneine biosynthesis.</text>
</comment>
<dbReference type="InterPro" id="IPR016187">
    <property type="entry name" value="CTDL_fold"/>
</dbReference>
<dbReference type="InterPro" id="IPR051043">
    <property type="entry name" value="Sulfatase_Mod_Factor_Kinase"/>
</dbReference>
<dbReference type="PANTHER" id="PTHR23150">
    <property type="entry name" value="SULFATASE MODIFYING FACTOR 1, 2"/>
    <property type="match status" value="1"/>
</dbReference>
<evidence type="ECO:0000256" key="2">
    <source>
        <dbReference type="ARBA" id="ARBA00023004"/>
    </source>
</evidence>
<protein>
    <submittedName>
        <fullName evidence="6">Ergothioneine biosynthesis protein EgtB</fullName>
    </submittedName>
</protein>
<proteinExistence type="predicted"/>
<feature type="domain" description="Sulfatase-modifying factor enzyme-like" evidence="4">
    <location>
        <begin position="291"/>
        <end position="360"/>
    </location>
</feature>
<dbReference type="NCBIfam" id="NF041186">
    <property type="entry name" value="SenA"/>
    <property type="match status" value="1"/>
</dbReference>
<name>A0A7I9VPN9_9BACT</name>
<feature type="domain" description="Sulfatase-modifying factor enzyme-like" evidence="4">
    <location>
        <begin position="152"/>
        <end position="287"/>
    </location>
</feature>